<evidence type="ECO:0000313" key="2">
    <source>
        <dbReference type="EMBL" id="KAL3379488.1"/>
    </source>
</evidence>
<name>A0ABD2VHZ3_9SOLN</name>
<evidence type="ECO:0000256" key="1">
    <source>
        <dbReference type="SAM" id="Phobius"/>
    </source>
</evidence>
<sequence length="128" mass="14359">LHQKSDKNYTLMASLLTSSPFLVHIEGFNYRRTRNEGLSPLSTHSKSNKRRVLKVNAFNKDEKIVTKKEEKKSNGSRRELAFALMAIVATSSFTSVVMAEEPKAGTLEAKKKYAPICVTMATARICHK</sequence>
<keyword evidence="1" id="KW-1133">Transmembrane helix</keyword>
<dbReference type="PANTHER" id="PTHR34940:SF3">
    <property type="entry name" value="PHOTOSYSTEM II 5 KDA PROTEIN, CHLOROPLASTIC-LIKE"/>
    <property type="match status" value="1"/>
</dbReference>
<dbReference type="Proteomes" id="UP001627284">
    <property type="component" value="Unassembled WGS sequence"/>
</dbReference>
<gene>
    <name evidence="2" type="ORF">AABB24_000273</name>
</gene>
<keyword evidence="1" id="KW-0812">Transmembrane</keyword>
<dbReference type="EMBL" id="JBJKTR010000001">
    <property type="protein sequence ID" value="KAL3379488.1"/>
    <property type="molecule type" value="Genomic_DNA"/>
</dbReference>
<dbReference type="PANTHER" id="PTHR34940">
    <property type="entry name" value="PHOTOSYSTEM II 5 KDA PROTEIN, CHLOROPLASTIC"/>
    <property type="match status" value="1"/>
</dbReference>
<accession>A0ABD2VHZ3</accession>
<feature type="transmembrane region" description="Helical" evidence="1">
    <location>
        <begin position="80"/>
        <end position="99"/>
    </location>
</feature>
<protein>
    <recommendedName>
        <fullName evidence="4">Photosystem II 5 kDa protein, chloroplastic</fullName>
    </recommendedName>
</protein>
<proteinExistence type="predicted"/>
<evidence type="ECO:0000313" key="3">
    <source>
        <dbReference type="Proteomes" id="UP001627284"/>
    </source>
</evidence>
<feature type="non-terminal residue" evidence="2">
    <location>
        <position position="1"/>
    </location>
</feature>
<keyword evidence="1" id="KW-0472">Membrane</keyword>
<reference evidence="2 3" key="1">
    <citation type="submission" date="2024-05" db="EMBL/GenBank/DDBJ databases">
        <title>De novo assembly of an allotetraploid wild potato.</title>
        <authorList>
            <person name="Hosaka A.J."/>
        </authorList>
    </citation>
    <scope>NUCLEOTIDE SEQUENCE [LARGE SCALE GENOMIC DNA]</scope>
    <source>
        <tissue evidence="2">Young leaves</tissue>
    </source>
</reference>
<keyword evidence="3" id="KW-1185">Reference proteome</keyword>
<dbReference type="AlphaFoldDB" id="A0ABD2VHZ3"/>
<organism evidence="2 3">
    <name type="scientific">Solanum stoloniferum</name>
    <dbReference type="NCBI Taxonomy" id="62892"/>
    <lineage>
        <taxon>Eukaryota</taxon>
        <taxon>Viridiplantae</taxon>
        <taxon>Streptophyta</taxon>
        <taxon>Embryophyta</taxon>
        <taxon>Tracheophyta</taxon>
        <taxon>Spermatophyta</taxon>
        <taxon>Magnoliopsida</taxon>
        <taxon>eudicotyledons</taxon>
        <taxon>Gunneridae</taxon>
        <taxon>Pentapetalae</taxon>
        <taxon>asterids</taxon>
        <taxon>lamiids</taxon>
        <taxon>Solanales</taxon>
        <taxon>Solanaceae</taxon>
        <taxon>Solanoideae</taxon>
        <taxon>Solaneae</taxon>
        <taxon>Solanum</taxon>
    </lineage>
</organism>
<comment type="caution">
    <text evidence="2">The sequence shown here is derived from an EMBL/GenBank/DDBJ whole genome shotgun (WGS) entry which is preliminary data.</text>
</comment>
<dbReference type="InterPro" id="IPR040296">
    <property type="entry name" value="PSBT"/>
</dbReference>
<evidence type="ECO:0008006" key="4">
    <source>
        <dbReference type="Google" id="ProtNLM"/>
    </source>
</evidence>